<proteinExistence type="predicted"/>
<feature type="non-terminal residue" evidence="1">
    <location>
        <position position="1"/>
    </location>
</feature>
<protein>
    <submittedName>
        <fullName evidence="1">Uncharacterized protein</fullName>
    </submittedName>
</protein>
<keyword evidence="2" id="KW-1185">Reference proteome</keyword>
<reference evidence="1 2" key="1">
    <citation type="journal article" date="2014" name="Nature">
        <title>An environmental bacterial taxon with a large and distinct metabolic repertoire.</title>
        <authorList>
            <person name="Wilson M.C."/>
            <person name="Mori T."/>
            <person name="Ruckert C."/>
            <person name="Uria A.R."/>
            <person name="Helf M.J."/>
            <person name="Takada K."/>
            <person name="Gernert C."/>
            <person name="Steffens U.A."/>
            <person name="Heycke N."/>
            <person name="Schmitt S."/>
            <person name="Rinke C."/>
            <person name="Helfrich E.J."/>
            <person name="Brachmann A.O."/>
            <person name="Gurgui C."/>
            <person name="Wakimoto T."/>
            <person name="Kracht M."/>
            <person name="Crusemann M."/>
            <person name="Hentschel U."/>
            <person name="Abe I."/>
            <person name="Matsunaga S."/>
            <person name="Kalinowski J."/>
            <person name="Takeyama H."/>
            <person name="Piel J."/>
        </authorList>
    </citation>
    <scope>NUCLEOTIDE SEQUENCE [LARGE SCALE GENOMIC DNA]</scope>
    <source>
        <strain evidence="2">TSY2</strain>
    </source>
</reference>
<dbReference type="HOGENOM" id="CLU_1216939_0_0_7"/>
<evidence type="ECO:0000313" key="2">
    <source>
        <dbReference type="Proteomes" id="UP000019140"/>
    </source>
</evidence>
<gene>
    <name evidence="1" type="ORF">ETSY2_11585</name>
</gene>
<comment type="caution">
    <text evidence="1">The sequence shown here is derived from an EMBL/GenBank/DDBJ whole genome shotgun (WGS) entry which is preliminary data.</text>
</comment>
<sequence length="228" mass="25936">EYQLTDLDPALVSRFNLYEFAPTVEDWLLWASEQGIDSRVIAFIQQYTQYLDGDATEHDADLLTAQAGLVKTPDRRAWVKVSQFLKPLQQIDDMHIKIIAGMVGTSAALAFKSSLSQALPITPEQVLLRFGRHKKTIDALLLQELVMLNDQIVLWVNSDQYTSKQEETARRNLLAYMRYLQETNKRETVAHLVSMLQSPKFDKAMTFAAASLEIIELLTAYIEGIKVE</sequence>
<name>W4MCN4_9BACT</name>
<evidence type="ECO:0000313" key="1">
    <source>
        <dbReference type="EMBL" id="ETX07377.1"/>
    </source>
</evidence>
<dbReference type="EMBL" id="AZHX01000470">
    <property type="protein sequence ID" value="ETX07377.1"/>
    <property type="molecule type" value="Genomic_DNA"/>
</dbReference>
<dbReference type="Proteomes" id="UP000019140">
    <property type="component" value="Unassembled WGS sequence"/>
</dbReference>
<accession>W4MCN4</accession>
<dbReference type="AlphaFoldDB" id="W4MCN4"/>
<organism evidence="1 2">
    <name type="scientific">Candidatus Entotheonella gemina</name>
    <dbReference type="NCBI Taxonomy" id="1429439"/>
    <lineage>
        <taxon>Bacteria</taxon>
        <taxon>Pseudomonadati</taxon>
        <taxon>Nitrospinota/Tectimicrobiota group</taxon>
        <taxon>Candidatus Tectimicrobiota</taxon>
        <taxon>Candidatus Entotheonellia</taxon>
        <taxon>Candidatus Entotheonellales</taxon>
        <taxon>Candidatus Entotheonellaceae</taxon>
        <taxon>Candidatus Entotheonella</taxon>
    </lineage>
</organism>